<gene>
    <name evidence="1" type="primary">AlNc14C202G8722</name>
    <name evidence="2" type="synonym">AlNc14C291G10238</name>
    <name evidence="1" type="ORF">ALNC14_098150</name>
    <name evidence="2" type="ORF">ALNC14_114760</name>
</gene>
<evidence type="ECO:0000313" key="1">
    <source>
        <dbReference type="EMBL" id="CCA23671.1"/>
    </source>
</evidence>
<proteinExistence type="predicted"/>
<reference evidence="1" key="1">
    <citation type="journal article" date="2011" name="PLoS Biol.">
        <title>Gene gain and loss during evolution of obligate parasitism in the white rust pathogen of Arabidopsis thaliana.</title>
        <authorList>
            <person name="Kemen E."/>
            <person name="Gardiner A."/>
            <person name="Schultz-Larsen T."/>
            <person name="Kemen A.C."/>
            <person name="Balmuth A.L."/>
            <person name="Robert-Seilaniantz A."/>
            <person name="Bailey K."/>
            <person name="Holub E."/>
            <person name="Studholme D.J."/>
            <person name="Maclean D."/>
            <person name="Jones J.D."/>
        </authorList>
    </citation>
    <scope>NUCLEOTIDE SEQUENCE</scope>
</reference>
<evidence type="ECO:0000313" key="2">
    <source>
        <dbReference type="EMBL" id="CCA25332.1"/>
    </source>
</evidence>
<protein>
    <submittedName>
        <fullName evidence="1">Uncharacterized protein AlNc14C202G8722</fullName>
    </submittedName>
    <submittedName>
        <fullName evidence="2">Uncharacterized protein AlNc14C291G10238</fullName>
    </submittedName>
</protein>
<dbReference type="EMBL" id="FR824247">
    <property type="protein sequence ID" value="CCA23671.1"/>
    <property type="molecule type" value="Genomic_DNA"/>
</dbReference>
<name>F0WQR2_9STRA</name>
<reference evidence="1" key="2">
    <citation type="submission" date="2011-02" db="EMBL/GenBank/DDBJ databases">
        <authorList>
            <person name="MacLean D."/>
        </authorList>
    </citation>
    <scope>NUCLEOTIDE SEQUENCE</scope>
</reference>
<sequence>MVQGCQEGISQMISKWNAKGTLADESILAAWKDAVEREDTAQSFLSAPSQSIENAEVFLQRFTETSLRLIILNYDDLSNYAIIIPILSQLIETCEKYSILEAVLRLTEQIFKQKCYSIREEIMLYFIQLLDKSANNFFNCSNDIKMSIKIANQLLQVSTECNIANLDLSIELNIRLSMFLWKNFTRVGNISFQEEGIAELLSVTHNIFLETIRHLKKACGHLQSYILGSISCHDKKCQLHQFLPQNSIPTQDALQSRLKLTRFLHRAFHKQFIKHLENSSQNSDQVTEAIYLSDALTLLAALSLLLSRWKHLPELTQDSHLLLEAILDSVHQFSGFFQDSQFRISNSSHEFIPFLESTFSYPPEALCCSIVQPLLKLALALVNGNLTFPTTQLKDVMDHFRDCFYDVFSMELISFEYQQDIYSHAVDTILMIFSQANSESAQNQFQIELFRCTLDNCLEMRQFSWLLWEQLLSAWESNYSSKMIAFLISLATSAPWQASTRRADENELTGSIFVQRMQELVISLMNVTASSTVCLQITERVINHICKLGPQHEFSVEIAYQLQFMEKFVMCNCLSFVIAKEKDEWITKYLPICLECVGALLDLTTGLQPVPHWPGILRVLDISTLVLLAVTLERNDDELASTISPLCLEILKVLADCVKEEKRLQNHPKSKRVGFQLSVDFSRPYSSSQRLLRTCLSIIARSKSTIQCNQNSNFVRLLAYIHALLTLGNAKLSISIAIFLQKACADVQVDEKDLTIVNQLIGSVIHRGYSQSPLLQTIWLDTISSFARASNLLDATSSTFLHYFTQKSENGRHALLSFLETQELPLESIRKSALGVLSRKRPRSRDDSKPLNPLIAMETQLETLLSTCKQLGERWETDKAERNSIQEMLKHYQIMQKLEQFQTKFSNCV</sequence>
<dbReference type="EMBL" id="FR824336">
    <property type="protein sequence ID" value="CCA25332.1"/>
    <property type="molecule type" value="Genomic_DNA"/>
</dbReference>
<organism evidence="1">
    <name type="scientific">Albugo laibachii Nc14</name>
    <dbReference type="NCBI Taxonomy" id="890382"/>
    <lineage>
        <taxon>Eukaryota</taxon>
        <taxon>Sar</taxon>
        <taxon>Stramenopiles</taxon>
        <taxon>Oomycota</taxon>
        <taxon>Peronosporomycetes</taxon>
        <taxon>Albuginales</taxon>
        <taxon>Albuginaceae</taxon>
        <taxon>Albugo</taxon>
    </lineage>
</organism>
<accession>F0WQR2</accession>
<dbReference type="AlphaFoldDB" id="F0WQR2"/>
<dbReference type="HOGENOM" id="CLU_319690_0_0_1"/>